<dbReference type="AlphaFoldDB" id="A0A951UB47"/>
<dbReference type="Proteomes" id="UP000753908">
    <property type="component" value="Unassembled WGS sequence"/>
</dbReference>
<name>A0A951UB47_9CYAN</name>
<comment type="caution">
    <text evidence="2">The sequence shown here is derived from an EMBL/GenBank/DDBJ whole genome shotgun (WGS) entry which is preliminary data.</text>
</comment>
<organism evidence="2 3">
    <name type="scientific">Symplocastrum torsivum CPER-KK1</name>
    <dbReference type="NCBI Taxonomy" id="450513"/>
    <lineage>
        <taxon>Bacteria</taxon>
        <taxon>Bacillati</taxon>
        <taxon>Cyanobacteriota</taxon>
        <taxon>Cyanophyceae</taxon>
        <taxon>Oscillatoriophycideae</taxon>
        <taxon>Oscillatoriales</taxon>
        <taxon>Microcoleaceae</taxon>
        <taxon>Symplocastrum</taxon>
    </lineage>
</organism>
<feature type="region of interest" description="Disordered" evidence="1">
    <location>
        <begin position="56"/>
        <end position="75"/>
    </location>
</feature>
<sequence length="116" mass="13363">MSSAEIYRGWIIEARPVFCVQVWSAAGECVIPIHNAKTEEEALHLAKRWIDLQMTPDSVKPQPTDTPPPDFDFDDDDIPFARPINLRTSERNLQDPWEFEVNQPGIWLHGSRGLFF</sequence>
<evidence type="ECO:0000313" key="2">
    <source>
        <dbReference type="EMBL" id="MBW4546552.1"/>
    </source>
</evidence>
<evidence type="ECO:0000256" key="1">
    <source>
        <dbReference type="SAM" id="MobiDB-lite"/>
    </source>
</evidence>
<reference evidence="2" key="2">
    <citation type="journal article" date="2022" name="Microbiol. Resour. Announc.">
        <title>Metagenome Sequencing to Explore Phylogenomics of Terrestrial Cyanobacteria.</title>
        <authorList>
            <person name="Ward R.D."/>
            <person name="Stajich J.E."/>
            <person name="Johansen J.R."/>
            <person name="Huntemann M."/>
            <person name="Clum A."/>
            <person name="Foster B."/>
            <person name="Foster B."/>
            <person name="Roux S."/>
            <person name="Palaniappan K."/>
            <person name="Varghese N."/>
            <person name="Mukherjee S."/>
            <person name="Reddy T.B.K."/>
            <person name="Daum C."/>
            <person name="Copeland A."/>
            <person name="Chen I.A."/>
            <person name="Ivanova N.N."/>
            <person name="Kyrpides N.C."/>
            <person name="Shapiro N."/>
            <person name="Eloe-Fadrosh E.A."/>
            <person name="Pietrasiak N."/>
        </authorList>
    </citation>
    <scope>NUCLEOTIDE SEQUENCE</scope>
    <source>
        <strain evidence="2">CPER-KK1</strain>
    </source>
</reference>
<protein>
    <submittedName>
        <fullName evidence="2">Uncharacterized protein</fullName>
    </submittedName>
</protein>
<reference evidence="2" key="1">
    <citation type="submission" date="2021-05" db="EMBL/GenBank/DDBJ databases">
        <authorList>
            <person name="Pietrasiak N."/>
            <person name="Ward R."/>
            <person name="Stajich J.E."/>
            <person name="Kurbessoian T."/>
        </authorList>
    </citation>
    <scope>NUCLEOTIDE SEQUENCE</scope>
    <source>
        <strain evidence="2">CPER-KK1</strain>
    </source>
</reference>
<evidence type="ECO:0000313" key="3">
    <source>
        <dbReference type="Proteomes" id="UP000753908"/>
    </source>
</evidence>
<accession>A0A951UB47</accession>
<proteinExistence type="predicted"/>
<gene>
    <name evidence="2" type="ORF">KME25_19210</name>
</gene>
<dbReference type="EMBL" id="JAHHIF010000026">
    <property type="protein sequence ID" value="MBW4546552.1"/>
    <property type="molecule type" value="Genomic_DNA"/>
</dbReference>